<feature type="chain" id="PRO_5046538424" description="FG-GAP repeat-containing protein" evidence="6">
    <location>
        <begin position="23"/>
        <end position="393"/>
    </location>
</feature>
<dbReference type="InterPro" id="IPR045232">
    <property type="entry name" value="FAM234"/>
</dbReference>
<evidence type="ECO:0000256" key="2">
    <source>
        <dbReference type="ARBA" id="ARBA00022692"/>
    </source>
</evidence>
<evidence type="ECO:0000256" key="4">
    <source>
        <dbReference type="ARBA" id="ARBA00023136"/>
    </source>
</evidence>
<proteinExistence type="predicted"/>
<evidence type="ECO:0000256" key="6">
    <source>
        <dbReference type="SAM" id="SignalP"/>
    </source>
</evidence>
<keyword evidence="4" id="KW-0472">Membrane</keyword>
<evidence type="ECO:0000313" key="7">
    <source>
        <dbReference type="EMBL" id="KAJ6381434.1"/>
    </source>
</evidence>
<protein>
    <recommendedName>
        <fullName evidence="9">FG-GAP repeat-containing protein</fullName>
    </recommendedName>
</protein>
<feature type="region of interest" description="Disordered" evidence="5">
    <location>
        <begin position="266"/>
        <end position="377"/>
    </location>
</feature>
<dbReference type="InterPro" id="IPR028994">
    <property type="entry name" value="Integrin_alpha_N"/>
</dbReference>
<reference evidence="7" key="2">
    <citation type="journal article" date="2023" name="Int. J. Mol. Sci.">
        <title>De Novo Assembly and Annotation of 11 Diverse Shrub Willow (Salix) Genomes Reveals Novel Gene Organization in Sex-Linked Regions.</title>
        <authorList>
            <person name="Hyden B."/>
            <person name="Feng K."/>
            <person name="Yates T.B."/>
            <person name="Jawdy S."/>
            <person name="Cereghino C."/>
            <person name="Smart L.B."/>
            <person name="Muchero W."/>
        </authorList>
    </citation>
    <scope>NUCLEOTIDE SEQUENCE</scope>
    <source>
        <tissue evidence="7">Shoot tip</tissue>
    </source>
</reference>
<feature type="compositionally biased region" description="Polar residues" evidence="5">
    <location>
        <begin position="337"/>
        <end position="355"/>
    </location>
</feature>
<evidence type="ECO:0000313" key="8">
    <source>
        <dbReference type="Proteomes" id="UP001141253"/>
    </source>
</evidence>
<name>A0ABQ9BE10_9ROSI</name>
<sequence>MEPSALTVLLICFLLLTSSIHGEESNKNRFRDREATDDALGYPHLDEDALLNTQCPRNLELRWQTEVSSSVYASPLIADINSDGKLDIVVPSFVHYLEVLEGSDGDKMPGWPAFHQSTVHASPLLYDIDKDGQREIALATYNGEVIFFRVSGFMMTDKLEVPRRRVKKNWYVGLDLDPVDRSHPDVDDDQLILEASEKKSESPLGNMGVDLWGWSGVVVLGVDAMSVVVWMCYWPWSASRISNFLFQGNSDIYMIARTLPRYTTGSIHQNTPETDSLISTSTENSHPANASSETKKKMNENQSEPIIKLPLHVDNSSLGAGNGTDKAESGTDIALDGSNTVDKGTDNAENGTSTGRRLLEDDNSKGSQEAGSESKENDHENLYLLCYSSYKIT</sequence>
<evidence type="ECO:0000256" key="1">
    <source>
        <dbReference type="ARBA" id="ARBA00004167"/>
    </source>
</evidence>
<feature type="compositionally biased region" description="Polar residues" evidence="5">
    <location>
        <begin position="266"/>
        <end position="292"/>
    </location>
</feature>
<keyword evidence="8" id="KW-1185">Reference proteome</keyword>
<dbReference type="PANTHER" id="PTHR21419:SF23">
    <property type="entry name" value="PROTEIN DEFECTIVE IN EXINE FORMATION 1"/>
    <property type="match status" value="1"/>
</dbReference>
<evidence type="ECO:0000256" key="5">
    <source>
        <dbReference type="SAM" id="MobiDB-lite"/>
    </source>
</evidence>
<comment type="subcellular location">
    <subcellularLocation>
        <location evidence="1">Membrane</location>
        <topology evidence="1">Single-pass membrane protein</topology>
    </subcellularLocation>
</comment>
<keyword evidence="2" id="KW-0812">Transmembrane</keyword>
<gene>
    <name evidence="7" type="ORF">OIU77_030169</name>
</gene>
<feature type="signal peptide" evidence="6">
    <location>
        <begin position="1"/>
        <end position="22"/>
    </location>
</feature>
<evidence type="ECO:0000256" key="3">
    <source>
        <dbReference type="ARBA" id="ARBA00022989"/>
    </source>
</evidence>
<keyword evidence="6" id="KW-0732">Signal</keyword>
<reference evidence="7" key="1">
    <citation type="submission" date="2022-10" db="EMBL/GenBank/DDBJ databases">
        <authorList>
            <person name="Hyden B.L."/>
            <person name="Feng K."/>
            <person name="Yates T."/>
            <person name="Jawdy S."/>
            <person name="Smart L.B."/>
            <person name="Muchero W."/>
        </authorList>
    </citation>
    <scope>NUCLEOTIDE SEQUENCE</scope>
    <source>
        <tissue evidence="7">Shoot tip</tissue>
    </source>
</reference>
<dbReference type="PANTHER" id="PTHR21419">
    <property type="match status" value="1"/>
</dbReference>
<dbReference type="EMBL" id="JAPFFI010000009">
    <property type="protein sequence ID" value="KAJ6381434.1"/>
    <property type="molecule type" value="Genomic_DNA"/>
</dbReference>
<dbReference type="SUPFAM" id="SSF69318">
    <property type="entry name" value="Integrin alpha N-terminal domain"/>
    <property type="match status" value="1"/>
</dbReference>
<comment type="caution">
    <text evidence="7">The sequence shown here is derived from an EMBL/GenBank/DDBJ whole genome shotgun (WGS) entry which is preliminary data.</text>
</comment>
<organism evidence="7 8">
    <name type="scientific">Salix suchowensis</name>
    <dbReference type="NCBI Taxonomy" id="1278906"/>
    <lineage>
        <taxon>Eukaryota</taxon>
        <taxon>Viridiplantae</taxon>
        <taxon>Streptophyta</taxon>
        <taxon>Embryophyta</taxon>
        <taxon>Tracheophyta</taxon>
        <taxon>Spermatophyta</taxon>
        <taxon>Magnoliopsida</taxon>
        <taxon>eudicotyledons</taxon>
        <taxon>Gunneridae</taxon>
        <taxon>Pentapetalae</taxon>
        <taxon>rosids</taxon>
        <taxon>fabids</taxon>
        <taxon>Malpighiales</taxon>
        <taxon>Salicaceae</taxon>
        <taxon>Saliceae</taxon>
        <taxon>Salix</taxon>
    </lineage>
</organism>
<keyword evidence="3" id="KW-1133">Transmembrane helix</keyword>
<evidence type="ECO:0008006" key="9">
    <source>
        <dbReference type="Google" id="ProtNLM"/>
    </source>
</evidence>
<dbReference type="Proteomes" id="UP001141253">
    <property type="component" value="Chromosome 6"/>
</dbReference>
<accession>A0ABQ9BE10</accession>